<evidence type="ECO:0000259" key="1">
    <source>
        <dbReference type="PROSITE" id="PS51186"/>
    </source>
</evidence>
<dbReference type="Proteomes" id="UP000733611">
    <property type="component" value="Unassembled WGS sequence"/>
</dbReference>
<dbReference type="AlphaFoldDB" id="A0A948TEP6"/>
<evidence type="ECO:0000313" key="2">
    <source>
        <dbReference type="EMBL" id="MBU3843427.1"/>
    </source>
</evidence>
<protein>
    <submittedName>
        <fullName evidence="2">GNAT family N-acetyltransferase</fullName>
    </submittedName>
</protein>
<dbReference type="Pfam" id="PF00583">
    <property type="entry name" value="Acetyltransf_1"/>
    <property type="match status" value="1"/>
</dbReference>
<name>A0A948TEP6_9GAMM</name>
<proteinExistence type="predicted"/>
<dbReference type="EMBL" id="JAHLFE010000016">
    <property type="protein sequence ID" value="MBU3843427.1"/>
    <property type="molecule type" value="Genomic_DNA"/>
</dbReference>
<feature type="domain" description="N-acetyltransferase" evidence="1">
    <location>
        <begin position="44"/>
        <end position="193"/>
    </location>
</feature>
<dbReference type="InterPro" id="IPR000182">
    <property type="entry name" value="GNAT_dom"/>
</dbReference>
<dbReference type="GO" id="GO:0016747">
    <property type="term" value="F:acyltransferase activity, transferring groups other than amino-acyl groups"/>
    <property type="evidence" value="ECO:0007669"/>
    <property type="project" value="InterPro"/>
</dbReference>
<comment type="caution">
    <text evidence="2">The sequence shown here is derived from an EMBL/GenBank/DDBJ whole genome shotgun (WGS) entry which is preliminary data.</text>
</comment>
<dbReference type="PANTHER" id="PTHR43451:SF1">
    <property type="entry name" value="ACETYLTRANSFERASE"/>
    <property type="match status" value="1"/>
</dbReference>
<dbReference type="PROSITE" id="PS51186">
    <property type="entry name" value="GNAT"/>
    <property type="match status" value="1"/>
</dbReference>
<gene>
    <name evidence="2" type="ORF">H9847_00925</name>
</gene>
<reference evidence="2" key="2">
    <citation type="submission" date="2021-04" db="EMBL/GenBank/DDBJ databases">
        <authorList>
            <person name="Gilroy R."/>
        </authorList>
    </citation>
    <scope>NUCLEOTIDE SEQUENCE</scope>
    <source>
        <strain evidence="2">378</strain>
    </source>
</reference>
<dbReference type="Gene3D" id="3.40.630.30">
    <property type="match status" value="1"/>
</dbReference>
<dbReference type="SUPFAM" id="SSF55729">
    <property type="entry name" value="Acyl-CoA N-acyltransferases (Nat)"/>
    <property type="match status" value="1"/>
</dbReference>
<reference evidence="2" key="1">
    <citation type="journal article" date="2021" name="PeerJ">
        <title>Extensive microbial diversity within the chicken gut microbiome revealed by metagenomics and culture.</title>
        <authorList>
            <person name="Gilroy R."/>
            <person name="Ravi A."/>
            <person name="Getino M."/>
            <person name="Pursley I."/>
            <person name="Horton D.L."/>
            <person name="Alikhan N.F."/>
            <person name="Baker D."/>
            <person name="Gharbi K."/>
            <person name="Hall N."/>
            <person name="Watson M."/>
            <person name="Adriaenssens E.M."/>
            <person name="Foster-Nyarko E."/>
            <person name="Jarju S."/>
            <person name="Secka A."/>
            <person name="Antonio M."/>
            <person name="Oren A."/>
            <person name="Chaudhuri R.R."/>
            <person name="La Ragione R."/>
            <person name="Hildebrand F."/>
            <person name="Pallen M.J."/>
        </authorList>
    </citation>
    <scope>NUCLEOTIDE SEQUENCE</scope>
    <source>
        <strain evidence="2">378</strain>
    </source>
</reference>
<dbReference type="InterPro" id="IPR016181">
    <property type="entry name" value="Acyl_CoA_acyltransferase"/>
</dbReference>
<dbReference type="PANTHER" id="PTHR43451">
    <property type="entry name" value="ACETYLTRANSFERASE (GNAT) FAMILY PROTEIN"/>
    <property type="match status" value="1"/>
</dbReference>
<dbReference type="InterPro" id="IPR052564">
    <property type="entry name" value="N-acetyltrans/Recomb-assoc"/>
</dbReference>
<accession>A0A948TEP6</accession>
<organism evidence="2 3">
    <name type="scientific">Candidatus Anaerobiospirillum pullicola</name>
    <dbReference type="NCBI Taxonomy" id="2838451"/>
    <lineage>
        <taxon>Bacteria</taxon>
        <taxon>Pseudomonadati</taxon>
        <taxon>Pseudomonadota</taxon>
        <taxon>Gammaproteobacteria</taxon>
        <taxon>Aeromonadales</taxon>
        <taxon>Succinivibrionaceae</taxon>
        <taxon>Anaerobiospirillum</taxon>
    </lineage>
</organism>
<sequence length="209" mass="23671">MVFELKPYTTEFNEQINDLVYHTVHTICGQFYTPEQCEAWAPKSTNKAVWTDRLEDNYSIMALLKKKPTSHTYVLVCGFGSISAEVPVYLQGFVEDLLGFSRAEVPNPEHLSLVCNLTYLYVGYFCQRVGVGSLMLTELEEHAAKEGVRAFITAVPSVALKFFSAQGYHKLQASPVEALSQNIPHYVMGKILPPPPPEKVKRSRYRDQY</sequence>
<evidence type="ECO:0000313" key="3">
    <source>
        <dbReference type="Proteomes" id="UP000733611"/>
    </source>
</evidence>